<dbReference type="EMBL" id="KZ993440">
    <property type="protein sequence ID" value="RKP04806.1"/>
    <property type="molecule type" value="Genomic_DNA"/>
</dbReference>
<dbReference type="InterPro" id="IPR050568">
    <property type="entry name" value="Transcr_DNA_Rep_Reg"/>
</dbReference>
<dbReference type="PANTHER" id="PTHR10252">
    <property type="entry name" value="HISTONE-LIKE TRANSCRIPTION FACTOR CCAAT-RELATED"/>
    <property type="match status" value="1"/>
</dbReference>
<dbReference type="AlphaFoldDB" id="A0A4P9XGN5"/>
<accession>A0A4P9XGN5</accession>
<dbReference type="GO" id="GO:0008623">
    <property type="term" value="C:CHRAC"/>
    <property type="evidence" value="ECO:0007669"/>
    <property type="project" value="TreeGrafter"/>
</dbReference>
<evidence type="ECO:0000256" key="2">
    <source>
        <dbReference type="ARBA" id="ARBA00023242"/>
    </source>
</evidence>
<dbReference type="GO" id="GO:0006261">
    <property type="term" value="P:DNA-templated DNA replication"/>
    <property type="evidence" value="ECO:0007669"/>
    <property type="project" value="TreeGrafter"/>
</dbReference>
<name>A0A4P9XGN5_9FUNG</name>
<proteinExistence type="predicted"/>
<dbReference type="CDD" id="cd23645">
    <property type="entry name" value="HFD_Dpb3-like"/>
    <property type="match status" value="1"/>
</dbReference>
<feature type="domain" description="Transcription factor CBF/NF-Y/archaeal histone" evidence="3">
    <location>
        <begin position="16"/>
        <end position="76"/>
    </location>
</feature>
<dbReference type="InterPro" id="IPR009072">
    <property type="entry name" value="Histone-fold"/>
</dbReference>
<dbReference type="SUPFAM" id="SSF47113">
    <property type="entry name" value="Histone-fold"/>
    <property type="match status" value="1"/>
</dbReference>
<evidence type="ECO:0000259" key="3">
    <source>
        <dbReference type="Pfam" id="PF00808"/>
    </source>
</evidence>
<dbReference type="OrthoDB" id="636685at2759"/>
<reference evidence="5" key="1">
    <citation type="journal article" date="2018" name="Nat. Microbiol.">
        <title>Leveraging single-cell genomics to expand the fungal tree of life.</title>
        <authorList>
            <person name="Ahrendt S.R."/>
            <person name="Quandt C.A."/>
            <person name="Ciobanu D."/>
            <person name="Clum A."/>
            <person name="Salamov A."/>
            <person name="Andreopoulos B."/>
            <person name="Cheng J.F."/>
            <person name="Woyke T."/>
            <person name="Pelin A."/>
            <person name="Henrissat B."/>
            <person name="Reynolds N.K."/>
            <person name="Benny G.L."/>
            <person name="Smith M.E."/>
            <person name="James T.Y."/>
            <person name="Grigoriev I.V."/>
        </authorList>
    </citation>
    <scope>NUCLEOTIDE SEQUENCE [LARGE SCALE GENOMIC DNA]</scope>
    <source>
        <strain evidence="5">RSA 1356</strain>
    </source>
</reference>
<organism evidence="4 5">
    <name type="scientific">Thamnocephalis sphaerospora</name>
    <dbReference type="NCBI Taxonomy" id="78915"/>
    <lineage>
        <taxon>Eukaryota</taxon>
        <taxon>Fungi</taxon>
        <taxon>Fungi incertae sedis</taxon>
        <taxon>Zoopagomycota</taxon>
        <taxon>Zoopagomycotina</taxon>
        <taxon>Zoopagomycetes</taxon>
        <taxon>Zoopagales</taxon>
        <taxon>Sigmoideomycetaceae</taxon>
        <taxon>Thamnocephalis</taxon>
    </lineage>
</organism>
<protein>
    <submittedName>
        <fullName evidence="4">Histone-fold-containing protein</fullName>
    </submittedName>
</protein>
<dbReference type="PANTHER" id="PTHR10252:SF54">
    <property type="entry name" value="CHROMATIN ACCESSIBILITY COMPLEX PROTEIN 1"/>
    <property type="match status" value="1"/>
</dbReference>
<keyword evidence="5" id="KW-1185">Reference proteome</keyword>
<keyword evidence="2" id="KW-0539">Nucleus</keyword>
<dbReference type="GO" id="GO:0046982">
    <property type="term" value="F:protein heterodimerization activity"/>
    <property type="evidence" value="ECO:0007669"/>
    <property type="project" value="InterPro"/>
</dbReference>
<dbReference type="Proteomes" id="UP000271241">
    <property type="component" value="Unassembled WGS sequence"/>
</dbReference>
<comment type="subcellular location">
    <subcellularLocation>
        <location evidence="1">Nucleus</location>
    </subcellularLocation>
</comment>
<gene>
    <name evidence="4" type="ORF">THASP1DRAFT_33383</name>
</gene>
<dbReference type="InterPro" id="IPR003958">
    <property type="entry name" value="CBFA_NFYB_domain"/>
</dbReference>
<sequence>MADRSDSADAPTGTTQLPAARVKRIIKEDSEIATCSADAVFLISVATEMFLKQTAQLSIQHAHREKRKTVAYKDVANLVAERENLEFLTGRCPHCDETFYSR</sequence>
<dbReference type="Gene3D" id="1.10.20.10">
    <property type="entry name" value="Histone, subunit A"/>
    <property type="match status" value="1"/>
</dbReference>
<evidence type="ECO:0000256" key="1">
    <source>
        <dbReference type="ARBA" id="ARBA00004123"/>
    </source>
</evidence>
<dbReference type="STRING" id="78915.A0A4P9XGN5"/>
<evidence type="ECO:0000313" key="4">
    <source>
        <dbReference type="EMBL" id="RKP04806.1"/>
    </source>
</evidence>
<dbReference type="Pfam" id="PF00808">
    <property type="entry name" value="CBFD_NFYB_HMF"/>
    <property type="match status" value="1"/>
</dbReference>
<evidence type="ECO:0000313" key="5">
    <source>
        <dbReference type="Proteomes" id="UP000271241"/>
    </source>
</evidence>